<evidence type="ECO:0000313" key="4">
    <source>
        <dbReference type="Proteomes" id="UP000252378"/>
    </source>
</evidence>
<evidence type="ECO:0000313" key="1">
    <source>
        <dbReference type="EMBL" id="PLK28820.1"/>
    </source>
</evidence>
<evidence type="ECO:0000313" key="2">
    <source>
        <dbReference type="EMBL" id="RCH44342.1"/>
    </source>
</evidence>
<evidence type="ECO:0000313" key="3">
    <source>
        <dbReference type="Proteomes" id="UP000221015"/>
    </source>
</evidence>
<reference evidence="1" key="2">
    <citation type="submission" date="2017-07" db="EMBL/GenBank/DDBJ databases">
        <authorList>
            <person name="Sun Z.S."/>
            <person name="Albrecht U."/>
            <person name="Echele G."/>
            <person name="Lee C.C."/>
        </authorList>
    </citation>
    <scope>NUCLEOTIDE SEQUENCE</scope>
    <source>
        <strain evidence="1">CNCM I 4542</strain>
    </source>
</reference>
<reference evidence="2 4" key="3">
    <citation type="submission" date="2018-03" db="EMBL/GenBank/DDBJ databases">
        <title>Complete genome sequencing of Faecalibacterium prausnitzii strains isolated from the human gut.</title>
        <authorList>
            <person name="Fitzgerald B.C."/>
            <person name="Shkoporov A.N."/>
            <person name="Ross P.R."/>
            <person name="Hill C."/>
        </authorList>
    </citation>
    <scope>NUCLEOTIDE SEQUENCE [LARGE SCALE GENOMIC DNA]</scope>
    <source>
        <strain evidence="2 4">ATCC 27768</strain>
    </source>
</reference>
<dbReference type="Proteomes" id="UP000252378">
    <property type="component" value="Unassembled WGS sequence"/>
</dbReference>
<organism evidence="1 3">
    <name type="scientific">Faecalibacterium prausnitzii</name>
    <dbReference type="NCBI Taxonomy" id="853"/>
    <lineage>
        <taxon>Bacteria</taxon>
        <taxon>Bacillati</taxon>
        <taxon>Bacillota</taxon>
        <taxon>Clostridia</taxon>
        <taxon>Eubacteriales</taxon>
        <taxon>Oscillospiraceae</taxon>
        <taxon>Faecalibacterium</taxon>
    </lineage>
</organism>
<dbReference type="AlphaFoldDB" id="A0A2J4JLT8"/>
<name>A0A2J4JLT8_9FIRM</name>
<sequence length="62" mass="6767">MKSSVSLLAPNNENPNLFSIGEGFGFFVFFGKENNGSSLTAVCPKPYQKKDRVTKVTTVKVP</sequence>
<protein>
    <submittedName>
        <fullName evidence="1">Uncharacterized protein</fullName>
    </submittedName>
</protein>
<dbReference type="Proteomes" id="UP000221015">
    <property type="component" value="Unassembled WGS sequence"/>
</dbReference>
<accession>A0A2J4JLT8</accession>
<dbReference type="EMBL" id="NMTS02000071">
    <property type="protein sequence ID" value="PLK28820.1"/>
    <property type="molecule type" value="Genomic_DNA"/>
</dbReference>
<proteinExistence type="predicted"/>
<dbReference type="EMBL" id="PXUP01000016">
    <property type="protein sequence ID" value="RCH44342.1"/>
    <property type="molecule type" value="Genomic_DNA"/>
</dbReference>
<reference evidence="1 3" key="1">
    <citation type="journal article" date="2017" name="Front. Microbiol.">
        <title>New Insights into the Diversity of the Genus Faecalibacterium.</title>
        <authorList>
            <person name="Benevides L."/>
            <person name="Burman S."/>
            <person name="Martin R."/>
            <person name="Robert V."/>
            <person name="Thomas M."/>
            <person name="Miquel S."/>
            <person name="Chain F."/>
            <person name="Sokol H."/>
            <person name="Bermudez-Humaran L.G."/>
            <person name="Morrison M."/>
            <person name="Langella P."/>
            <person name="Azevedo V.A."/>
            <person name="Chatel J.M."/>
            <person name="Soares S."/>
        </authorList>
    </citation>
    <scope>NUCLEOTIDE SEQUENCE [LARGE SCALE GENOMIC DNA]</scope>
    <source>
        <strain evidence="1 3">CNCM I 4542</strain>
    </source>
</reference>
<comment type="caution">
    <text evidence="1">The sequence shown here is derived from an EMBL/GenBank/DDBJ whole genome shotgun (WGS) entry which is preliminary data.</text>
</comment>
<gene>
    <name evidence="2" type="ORF">C7J97_11245</name>
    <name evidence="1" type="ORF">CGS50_011300</name>
</gene>